<sequence length="64" mass="7862">MRITPEADRRFIDALFAQYQRIKVKHAEHIPFSPDMRWLDQLLCDEESYVRRQLYERGYDPDEC</sequence>
<proteinExistence type="predicted"/>
<comment type="caution">
    <text evidence="1">The sequence shown here is derived from an EMBL/GenBank/DDBJ whole genome shotgun (WGS) entry which is preliminary data.</text>
</comment>
<dbReference type="Proteomes" id="UP000774750">
    <property type="component" value="Unassembled WGS sequence"/>
</dbReference>
<organism evidence="1 2">
    <name type="scientific">Merdimmobilis hominis</name>
    <dbReference type="NCBI Taxonomy" id="2897707"/>
    <lineage>
        <taxon>Bacteria</taxon>
        <taxon>Bacillati</taxon>
        <taxon>Bacillota</taxon>
        <taxon>Clostridia</taxon>
        <taxon>Eubacteriales</taxon>
        <taxon>Oscillospiraceae</taxon>
        <taxon>Merdimmobilis</taxon>
    </lineage>
</organism>
<protein>
    <submittedName>
        <fullName evidence="1">Uncharacterized protein</fullName>
    </submittedName>
</protein>
<evidence type="ECO:0000313" key="2">
    <source>
        <dbReference type="Proteomes" id="UP000774750"/>
    </source>
</evidence>
<keyword evidence="2" id="KW-1185">Reference proteome</keyword>
<reference evidence="1" key="2">
    <citation type="journal article" date="2021" name="Sci. Rep.">
        <title>The distribution of antibiotic resistance genes in chicken gut microbiota commensals.</title>
        <authorList>
            <person name="Juricova H."/>
            <person name="Matiasovicova J."/>
            <person name="Kubasova T."/>
            <person name="Cejkova D."/>
            <person name="Rychlik I."/>
        </authorList>
    </citation>
    <scope>NUCLEOTIDE SEQUENCE</scope>
    <source>
        <strain evidence="1">An559</strain>
    </source>
</reference>
<evidence type="ECO:0000313" key="1">
    <source>
        <dbReference type="EMBL" id="MBM6921413.1"/>
    </source>
</evidence>
<gene>
    <name evidence="1" type="ORF">H6A12_09620</name>
</gene>
<accession>A0A938X7L7</accession>
<dbReference type="RefSeq" id="WP_204447343.1">
    <property type="nucleotide sequence ID" value="NZ_JACJKY010000016.1"/>
</dbReference>
<dbReference type="EMBL" id="JACJKY010000016">
    <property type="protein sequence ID" value="MBM6921413.1"/>
    <property type="molecule type" value="Genomic_DNA"/>
</dbReference>
<name>A0A938X7L7_9FIRM</name>
<dbReference type="AlphaFoldDB" id="A0A938X7L7"/>
<reference evidence="1" key="1">
    <citation type="submission" date="2020-08" db="EMBL/GenBank/DDBJ databases">
        <authorList>
            <person name="Cejkova D."/>
            <person name="Kubasova T."/>
            <person name="Jahodarova E."/>
            <person name="Rychlik I."/>
        </authorList>
    </citation>
    <scope>NUCLEOTIDE SEQUENCE</scope>
    <source>
        <strain evidence="1">An559</strain>
    </source>
</reference>